<evidence type="ECO:0000313" key="10">
    <source>
        <dbReference type="Proteomes" id="UP000006078"/>
    </source>
</evidence>
<feature type="transmembrane region" description="Helical" evidence="7">
    <location>
        <begin position="274"/>
        <end position="296"/>
    </location>
</feature>
<keyword evidence="2 7" id="KW-0813">Transport</keyword>
<dbReference type="AlphaFoldDB" id="K0YSW0"/>
<reference evidence="9 10" key="1">
    <citation type="submission" date="2012-08" db="EMBL/GenBank/DDBJ databases">
        <title>The Genome Sequence of Turicella otitidis ATCC 51513.</title>
        <authorList>
            <consortium name="The Broad Institute Genome Sequencing Platform"/>
            <person name="Earl A."/>
            <person name="Ward D."/>
            <person name="Feldgarden M."/>
            <person name="Gevers D."/>
            <person name="Huys G."/>
            <person name="Walker B."/>
            <person name="Young S.K."/>
            <person name="Zeng Q."/>
            <person name="Gargeya S."/>
            <person name="Fitzgerald M."/>
            <person name="Haas B."/>
            <person name="Abouelleil A."/>
            <person name="Alvarado L."/>
            <person name="Arachchi H.M."/>
            <person name="Berlin A.M."/>
            <person name="Chapman S.B."/>
            <person name="Goldberg J."/>
            <person name="Griggs A."/>
            <person name="Gujja S."/>
            <person name="Hansen M."/>
            <person name="Howarth C."/>
            <person name="Imamovic A."/>
            <person name="Larimer J."/>
            <person name="McCowen C."/>
            <person name="Montmayeur A."/>
            <person name="Murphy C."/>
            <person name="Neiman D."/>
            <person name="Pearson M."/>
            <person name="Priest M."/>
            <person name="Roberts A."/>
            <person name="Saif S."/>
            <person name="Shea T."/>
            <person name="Sisk P."/>
            <person name="Sykes S."/>
            <person name="Wortman J."/>
            <person name="Nusbaum C."/>
            <person name="Birren B."/>
        </authorList>
    </citation>
    <scope>NUCLEOTIDE SEQUENCE [LARGE SCALE GENOMIC DNA]</scope>
    <source>
        <strain evidence="9 10">ATCC 51513</strain>
    </source>
</reference>
<organism evidence="9 10">
    <name type="scientific">Corynebacterium otitidis ATCC 51513</name>
    <dbReference type="NCBI Taxonomy" id="883169"/>
    <lineage>
        <taxon>Bacteria</taxon>
        <taxon>Bacillati</taxon>
        <taxon>Actinomycetota</taxon>
        <taxon>Actinomycetes</taxon>
        <taxon>Mycobacteriales</taxon>
        <taxon>Corynebacteriaceae</taxon>
        <taxon>Corynebacterium</taxon>
    </lineage>
</organism>
<gene>
    <name evidence="9" type="ORF">HMPREF9719_00470</name>
</gene>
<evidence type="ECO:0000313" key="9">
    <source>
        <dbReference type="EMBL" id="EJZ82589.1"/>
    </source>
</evidence>
<dbReference type="InterPro" id="IPR000515">
    <property type="entry name" value="MetI-like"/>
</dbReference>
<keyword evidence="10" id="KW-1185">Reference proteome</keyword>
<feature type="domain" description="ABC transmembrane type-1" evidence="8">
    <location>
        <begin position="88"/>
        <end position="290"/>
    </location>
</feature>
<feature type="non-terminal residue" evidence="9">
    <location>
        <position position="1"/>
    </location>
</feature>
<dbReference type="GO" id="GO:0005886">
    <property type="term" value="C:plasma membrane"/>
    <property type="evidence" value="ECO:0007669"/>
    <property type="project" value="UniProtKB-SubCell"/>
</dbReference>
<dbReference type="PANTHER" id="PTHR43163">
    <property type="entry name" value="DIPEPTIDE TRANSPORT SYSTEM PERMEASE PROTEIN DPPB-RELATED"/>
    <property type="match status" value="1"/>
</dbReference>
<keyword evidence="3" id="KW-1003">Cell membrane</keyword>
<dbReference type="eggNOG" id="COG0601">
    <property type="taxonomic scope" value="Bacteria"/>
</dbReference>
<dbReference type="PROSITE" id="PS50928">
    <property type="entry name" value="ABC_TM1"/>
    <property type="match status" value="1"/>
</dbReference>
<comment type="caution">
    <text evidence="9">The sequence shown here is derived from an EMBL/GenBank/DDBJ whole genome shotgun (WGS) entry which is preliminary data.</text>
</comment>
<keyword evidence="6 7" id="KW-0472">Membrane</keyword>
<dbReference type="PATRIC" id="fig|883169.3.peg.442"/>
<feature type="transmembrane region" description="Helical" evidence="7">
    <location>
        <begin position="173"/>
        <end position="192"/>
    </location>
</feature>
<evidence type="ECO:0000256" key="1">
    <source>
        <dbReference type="ARBA" id="ARBA00004651"/>
    </source>
</evidence>
<dbReference type="EMBL" id="AHAE01000027">
    <property type="protein sequence ID" value="EJZ82589.1"/>
    <property type="molecule type" value="Genomic_DNA"/>
</dbReference>
<evidence type="ECO:0000256" key="7">
    <source>
        <dbReference type="RuleBase" id="RU363032"/>
    </source>
</evidence>
<protein>
    <recommendedName>
        <fullName evidence="8">ABC transmembrane type-1 domain-containing protein</fullName>
    </recommendedName>
</protein>
<dbReference type="HOGENOM" id="CLU_887182_0_0_11"/>
<feature type="transmembrane region" description="Helical" evidence="7">
    <location>
        <begin position="90"/>
        <end position="115"/>
    </location>
</feature>
<dbReference type="CDD" id="cd06261">
    <property type="entry name" value="TM_PBP2"/>
    <property type="match status" value="1"/>
</dbReference>
<dbReference type="Gene3D" id="1.10.3720.10">
    <property type="entry name" value="MetI-like"/>
    <property type="match status" value="1"/>
</dbReference>
<proteinExistence type="inferred from homology"/>
<name>K0YSW0_9CORY</name>
<feature type="transmembrane region" description="Helical" evidence="7">
    <location>
        <begin position="127"/>
        <end position="153"/>
    </location>
</feature>
<keyword evidence="5 7" id="KW-1133">Transmembrane helix</keyword>
<dbReference type="Pfam" id="PF00528">
    <property type="entry name" value="BPD_transp_1"/>
    <property type="match status" value="1"/>
</dbReference>
<dbReference type="Pfam" id="PF19300">
    <property type="entry name" value="BPD_transp_1_N"/>
    <property type="match status" value="1"/>
</dbReference>
<dbReference type="InterPro" id="IPR035906">
    <property type="entry name" value="MetI-like_sf"/>
</dbReference>
<evidence type="ECO:0000256" key="3">
    <source>
        <dbReference type="ARBA" id="ARBA00022475"/>
    </source>
</evidence>
<comment type="similarity">
    <text evidence="7">Belongs to the binding-protein-dependent transport system permease family.</text>
</comment>
<accession>K0YSW0</accession>
<dbReference type="PANTHER" id="PTHR43163:SF3">
    <property type="entry name" value="PEPTIDE ABC TRANSPORTER PERMEASE PROTEIN"/>
    <property type="match status" value="1"/>
</dbReference>
<sequence>ALGRAAALLAAASVVVFVLLRVLPGDPAAVALGVNATDEEVAELSARLGLDRPLIVQYLDWVGGLLTGDLGVSLSSEQDMTPIIADRAQVSAILCGLAMLLAAAIALPLGAWAALRPRGGGRFAAVISQVGLAVPSFLLGIVLVALFAVRLGWLPANGWVPPEAGLGEFASRLVMPVAALAVVQGAILTRFVRATFSDVAGRDFFRTARALGQSRAGALRRHGWRSAAGPLLATGAVQLAQLVAGAVVVERVFVIPGLGSLLVDAVGQRDLTTVQSVVMIIVAATIAITAAADVAAAAADPRPRSTGGEDRAR</sequence>
<evidence type="ECO:0000256" key="4">
    <source>
        <dbReference type="ARBA" id="ARBA00022692"/>
    </source>
</evidence>
<comment type="subcellular location">
    <subcellularLocation>
        <location evidence="1 7">Cell membrane</location>
        <topology evidence="1 7">Multi-pass membrane protein</topology>
    </subcellularLocation>
</comment>
<dbReference type="SUPFAM" id="SSF161098">
    <property type="entry name" value="MetI-like"/>
    <property type="match status" value="1"/>
</dbReference>
<keyword evidence="4 7" id="KW-0812">Transmembrane</keyword>
<evidence type="ECO:0000256" key="5">
    <source>
        <dbReference type="ARBA" id="ARBA00022989"/>
    </source>
</evidence>
<dbReference type="GO" id="GO:0055085">
    <property type="term" value="P:transmembrane transport"/>
    <property type="evidence" value="ECO:0007669"/>
    <property type="project" value="InterPro"/>
</dbReference>
<evidence type="ECO:0000256" key="2">
    <source>
        <dbReference type="ARBA" id="ARBA00022448"/>
    </source>
</evidence>
<evidence type="ECO:0000259" key="8">
    <source>
        <dbReference type="PROSITE" id="PS50928"/>
    </source>
</evidence>
<dbReference type="Proteomes" id="UP000006078">
    <property type="component" value="Unassembled WGS sequence"/>
</dbReference>
<dbReference type="InterPro" id="IPR045621">
    <property type="entry name" value="BPD_transp_1_N"/>
</dbReference>
<evidence type="ECO:0000256" key="6">
    <source>
        <dbReference type="ARBA" id="ARBA00023136"/>
    </source>
</evidence>